<protein>
    <submittedName>
        <fullName evidence="1">Uncharacterized protein</fullName>
    </submittedName>
</protein>
<evidence type="ECO:0000313" key="2">
    <source>
        <dbReference type="Proteomes" id="UP000004061"/>
    </source>
</evidence>
<dbReference type="EMBL" id="ABYK01000010">
    <property type="protein sequence ID" value="EDZ95448.1"/>
    <property type="molecule type" value="Genomic_DNA"/>
</dbReference>
<reference evidence="1 2" key="1">
    <citation type="journal article" date="2011" name="Appl. Environ. Microbiol.">
        <title>Contribution of a Sodium Ion Gradient to Energy Conservation during Fermentation in the Cyanobacterium Arthrospira (Spirulina) maxima CS-328.</title>
        <authorList>
            <person name="Carrieri D."/>
            <person name="Ananyev G."/>
            <person name="Lenz O."/>
            <person name="Bryant D.A."/>
            <person name="Dismukes G.C."/>
        </authorList>
    </citation>
    <scope>NUCLEOTIDE SEQUENCE [LARGE SCALE GENOMIC DNA]</scope>
    <source>
        <strain evidence="1 2">CS-328</strain>
    </source>
</reference>
<comment type="caution">
    <text evidence="1">The sequence shown here is derived from an EMBL/GenBank/DDBJ whole genome shotgun (WGS) entry which is preliminary data.</text>
</comment>
<organism evidence="1 2">
    <name type="scientific">Limnospira maxima CS-328</name>
    <dbReference type="NCBI Taxonomy" id="513049"/>
    <lineage>
        <taxon>Bacteria</taxon>
        <taxon>Bacillati</taxon>
        <taxon>Cyanobacteriota</taxon>
        <taxon>Cyanophyceae</taxon>
        <taxon>Oscillatoriophycideae</taxon>
        <taxon>Oscillatoriales</taxon>
        <taxon>Sirenicapillariaceae</taxon>
        <taxon>Limnospira</taxon>
    </lineage>
</organism>
<gene>
    <name evidence="1" type="ORF">AmaxDRAFT_1718</name>
</gene>
<evidence type="ECO:0000313" key="1">
    <source>
        <dbReference type="EMBL" id="EDZ95448.1"/>
    </source>
</evidence>
<dbReference type="Proteomes" id="UP000004061">
    <property type="component" value="Unassembled WGS sequence"/>
</dbReference>
<name>B5VYX6_LIMMA</name>
<keyword evidence="2" id="KW-1185">Reference proteome</keyword>
<accession>B5VYX6</accession>
<dbReference type="AlphaFoldDB" id="B5VYX6"/>
<sequence>MAHHYGVLPINSILSEMLQCPVFMELMGVKMCA</sequence>
<proteinExistence type="predicted"/>